<gene>
    <name evidence="2" type="ORF">H5410_021472</name>
</gene>
<dbReference type="OrthoDB" id="1304821at2759"/>
<dbReference type="EMBL" id="JACXVP010000004">
    <property type="protein sequence ID" value="KAG5610191.1"/>
    <property type="molecule type" value="Genomic_DNA"/>
</dbReference>
<evidence type="ECO:0000313" key="3">
    <source>
        <dbReference type="Proteomes" id="UP000824120"/>
    </source>
</evidence>
<organism evidence="2 3">
    <name type="scientific">Solanum commersonii</name>
    <name type="common">Commerson's wild potato</name>
    <name type="synonym">Commerson's nightshade</name>
    <dbReference type="NCBI Taxonomy" id="4109"/>
    <lineage>
        <taxon>Eukaryota</taxon>
        <taxon>Viridiplantae</taxon>
        <taxon>Streptophyta</taxon>
        <taxon>Embryophyta</taxon>
        <taxon>Tracheophyta</taxon>
        <taxon>Spermatophyta</taxon>
        <taxon>Magnoliopsida</taxon>
        <taxon>eudicotyledons</taxon>
        <taxon>Gunneridae</taxon>
        <taxon>Pentapetalae</taxon>
        <taxon>asterids</taxon>
        <taxon>lamiids</taxon>
        <taxon>Solanales</taxon>
        <taxon>Solanaceae</taxon>
        <taxon>Solanoideae</taxon>
        <taxon>Solaneae</taxon>
        <taxon>Solanum</taxon>
    </lineage>
</organism>
<accession>A0A9J5ZE31</accession>
<sequence>MKQNQDNMQLELLQMRQFMQKHASNESMPQNINGISIHDADGGHGQIAQTKGIPSVVENTPTSHGITHLYPS</sequence>
<feature type="non-terminal residue" evidence="2">
    <location>
        <position position="1"/>
    </location>
</feature>
<keyword evidence="3" id="KW-1185">Reference proteome</keyword>
<evidence type="ECO:0000256" key="1">
    <source>
        <dbReference type="SAM" id="MobiDB-lite"/>
    </source>
</evidence>
<reference evidence="2 3" key="1">
    <citation type="submission" date="2020-09" db="EMBL/GenBank/DDBJ databases">
        <title>De no assembly of potato wild relative species, Solanum commersonii.</title>
        <authorList>
            <person name="Cho K."/>
        </authorList>
    </citation>
    <scope>NUCLEOTIDE SEQUENCE [LARGE SCALE GENOMIC DNA]</scope>
    <source>
        <strain evidence="2">LZ3.2</strain>
        <tissue evidence="2">Leaf</tissue>
    </source>
</reference>
<dbReference type="AlphaFoldDB" id="A0A9J5ZE31"/>
<comment type="caution">
    <text evidence="2">The sequence shown here is derived from an EMBL/GenBank/DDBJ whole genome shotgun (WGS) entry which is preliminary data.</text>
</comment>
<evidence type="ECO:0000313" key="2">
    <source>
        <dbReference type="EMBL" id="KAG5610191.1"/>
    </source>
</evidence>
<protein>
    <submittedName>
        <fullName evidence="2">Uncharacterized protein</fullName>
    </submittedName>
</protein>
<name>A0A9J5ZE31_SOLCO</name>
<proteinExistence type="predicted"/>
<feature type="region of interest" description="Disordered" evidence="1">
    <location>
        <begin position="21"/>
        <end position="48"/>
    </location>
</feature>
<feature type="compositionally biased region" description="Polar residues" evidence="1">
    <location>
        <begin position="25"/>
        <end position="34"/>
    </location>
</feature>
<dbReference type="Proteomes" id="UP000824120">
    <property type="component" value="Chromosome 4"/>
</dbReference>